<evidence type="ECO:0000313" key="1">
    <source>
        <dbReference type="EMBL" id="MBW0470335.1"/>
    </source>
</evidence>
<gene>
    <name evidence="1" type="ORF">O181_010050</name>
</gene>
<dbReference type="AlphaFoldDB" id="A0A9Q3GKI0"/>
<sequence length="135" mass="15455">MEEDIIISFCEYGMEYKDHEVYTQDWVTLLPDIQLAYNTNKHSTTGKGTSLVELGLNPLLPVDHLKKNLLIIHPTSQEFHDILKNGCDTGERCIAEVKEYNKKRYDKTHKGPDFTEGDQVLVSNLNFNNLKGSKN</sequence>
<organism evidence="1 2">
    <name type="scientific">Austropuccinia psidii MF-1</name>
    <dbReference type="NCBI Taxonomy" id="1389203"/>
    <lineage>
        <taxon>Eukaryota</taxon>
        <taxon>Fungi</taxon>
        <taxon>Dikarya</taxon>
        <taxon>Basidiomycota</taxon>
        <taxon>Pucciniomycotina</taxon>
        <taxon>Pucciniomycetes</taxon>
        <taxon>Pucciniales</taxon>
        <taxon>Sphaerophragmiaceae</taxon>
        <taxon>Austropuccinia</taxon>
    </lineage>
</organism>
<protein>
    <recommendedName>
        <fullName evidence="3">Integrase catalytic domain-containing protein</fullName>
    </recommendedName>
</protein>
<dbReference type="OrthoDB" id="3158924at2759"/>
<accession>A0A9Q3GKI0</accession>
<proteinExistence type="predicted"/>
<dbReference type="Proteomes" id="UP000765509">
    <property type="component" value="Unassembled WGS sequence"/>
</dbReference>
<dbReference type="EMBL" id="AVOT02002431">
    <property type="protein sequence ID" value="MBW0470335.1"/>
    <property type="molecule type" value="Genomic_DNA"/>
</dbReference>
<keyword evidence="2" id="KW-1185">Reference proteome</keyword>
<comment type="caution">
    <text evidence="1">The sequence shown here is derived from an EMBL/GenBank/DDBJ whole genome shotgun (WGS) entry which is preliminary data.</text>
</comment>
<evidence type="ECO:0008006" key="3">
    <source>
        <dbReference type="Google" id="ProtNLM"/>
    </source>
</evidence>
<evidence type="ECO:0000313" key="2">
    <source>
        <dbReference type="Proteomes" id="UP000765509"/>
    </source>
</evidence>
<reference evidence="1" key="1">
    <citation type="submission" date="2021-03" db="EMBL/GenBank/DDBJ databases">
        <title>Draft genome sequence of rust myrtle Austropuccinia psidii MF-1, a brazilian biotype.</title>
        <authorList>
            <person name="Quecine M.C."/>
            <person name="Pachon D.M.R."/>
            <person name="Bonatelli M.L."/>
            <person name="Correr F.H."/>
            <person name="Franceschini L.M."/>
            <person name="Leite T.F."/>
            <person name="Margarido G.R.A."/>
            <person name="Almeida C.A."/>
            <person name="Ferrarezi J.A."/>
            <person name="Labate C.A."/>
        </authorList>
    </citation>
    <scope>NUCLEOTIDE SEQUENCE</scope>
    <source>
        <strain evidence="1">MF-1</strain>
    </source>
</reference>
<name>A0A9Q3GKI0_9BASI</name>